<reference evidence="6 7" key="1">
    <citation type="submission" date="2016-10" db="EMBL/GenBank/DDBJ databases">
        <authorList>
            <person name="de Groot N.N."/>
        </authorList>
    </citation>
    <scope>NUCLEOTIDE SEQUENCE [LARGE SCALE GENOMIC DNA]</scope>
    <source>
        <strain evidence="6 7">CGMCC 1.9159</strain>
    </source>
</reference>
<dbReference type="Gene3D" id="3.40.190.10">
    <property type="entry name" value="Periplasmic binding protein-like II"/>
    <property type="match status" value="2"/>
</dbReference>
<proteinExistence type="inferred from homology"/>
<dbReference type="OrthoDB" id="7808807at2"/>
<dbReference type="STRING" id="686624.SAMN04488242_2238"/>
<evidence type="ECO:0000256" key="2">
    <source>
        <dbReference type="ARBA" id="ARBA00010742"/>
    </source>
</evidence>
<keyword evidence="3 4" id="KW-0732">Signal</keyword>
<dbReference type="Pfam" id="PF09084">
    <property type="entry name" value="NMT1"/>
    <property type="match status" value="1"/>
</dbReference>
<dbReference type="PROSITE" id="PS51257">
    <property type="entry name" value="PROKAR_LIPOPROTEIN"/>
    <property type="match status" value="1"/>
</dbReference>
<dbReference type="GO" id="GO:0042597">
    <property type="term" value="C:periplasmic space"/>
    <property type="evidence" value="ECO:0007669"/>
    <property type="project" value="UniProtKB-SubCell"/>
</dbReference>
<evidence type="ECO:0000313" key="6">
    <source>
        <dbReference type="EMBL" id="SDL63943.1"/>
    </source>
</evidence>
<dbReference type="RefSeq" id="WP_093252178.1">
    <property type="nucleotide sequence ID" value="NZ_FNGP01000004.1"/>
</dbReference>
<evidence type="ECO:0000313" key="7">
    <source>
        <dbReference type="Proteomes" id="UP000199475"/>
    </source>
</evidence>
<name>A0A1G9LPT8_9ACTN</name>
<dbReference type="SUPFAM" id="SSF53850">
    <property type="entry name" value="Periplasmic binding protein-like II"/>
    <property type="match status" value="1"/>
</dbReference>
<dbReference type="InterPro" id="IPR015168">
    <property type="entry name" value="SsuA/THI5"/>
</dbReference>
<keyword evidence="7" id="KW-1185">Reference proteome</keyword>
<dbReference type="PANTHER" id="PTHR30024:SF47">
    <property type="entry name" value="TAURINE-BINDING PERIPLASMIC PROTEIN"/>
    <property type="match status" value="1"/>
</dbReference>
<dbReference type="EMBL" id="FNGP01000004">
    <property type="protein sequence ID" value="SDL63943.1"/>
    <property type="molecule type" value="Genomic_DNA"/>
</dbReference>
<sequence>MSRTTSLRALAGAVSAATLLIAGCSGGPSVETDEQGNAQLTVYHITTADSSPLHLGIEKGFFEEEGLDVTVKIAESGSAIIPSVVNGESQIGYANVVSDLAAIDQGLDLRFVVNCCGTYSEPSQDTSGVFVLEDSDIAGPEDLPGKKIAVNSTKNLGDITIPYALEQQGIDPAGIEWVPMNFSDMGGALERGDVDAIWQVEPFRTLATEAGYRNVLANFTEALPDSTLGYYITSAEFAEENPDIVQAFQRGMSKSNEYATENEDELRQAAIDYVNVDPAIAEKMNFAAFRPGLDTDAIRTYGELSVKYGVISKEPNYDDYIIQPES</sequence>
<evidence type="ECO:0000256" key="4">
    <source>
        <dbReference type="SAM" id="SignalP"/>
    </source>
</evidence>
<feature type="signal peptide" evidence="4">
    <location>
        <begin position="1"/>
        <end position="22"/>
    </location>
</feature>
<feature type="domain" description="SsuA/THI5-like" evidence="5">
    <location>
        <begin position="49"/>
        <end position="265"/>
    </location>
</feature>
<protein>
    <submittedName>
        <fullName evidence="6">NitT/TauT family transport system substrate-binding protein</fullName>
    </submittedName>
</protein>
<feature type="chain" id="PRO_5038463726" evidence="4">
    <location>
        <begin position="23"/>
        <end position="326"/>
    </location>
</feature>
<accession>A0A1G9LPT8</accession>
<evidence type="ECO:0000256" key="3">
    <source>
        <dbReference type="ARBA" id="ARBA00022729"/>
    </source>
</evidence>
<dbReference type="PANTHER" id="PTHR30024">
    <property type="entry name" value="ALIPHATIC SULFONATES-BINDING PROTEIN-RELATED"/>
    <property type="match status" value="1"/>
</dbReference>
<organism evidence="6 7">
    <name type="scientific">Tessaracoccus oleiagri</name>
    <dbReference type="NCBI Taxonomy" id="686624"/>
    <lineage>
        <taxon>Bacteria</taxon>
        <taxon>Bacillati</taxon>
        <taxon>Actinomycetota</taxon>
        <taxon>Actinomycetes</taxon>
        <taxon>Propionibacteriales</taxon>
        <taxon>Propionibacteriaceae</taxon>
        <taxon>Tessaracoccus</taxon>
    </lineage>
</organism>
<dbReference type="Proteomes" id="UP000199475">
    <property type="component" value="Unassembled WGS sequence"/>
</dbReference>
<comment type="similarity">
    <text evidence="2">Belongs to the bacterial solute-binding protein SsuA/TauA family.</text>
</comment>
<gene>
    <name evidence="6" type="ORF">SAMN04488242_2238</name>
</gene>
<dbReference type="AlphaFoldDB" id="A0A1G9LPT8"/>
<comment type="subcellular location">
    <subcellularLocation>
        <location evidence="1">Periplasm</location>
    </subcellularLocation>
</comment>
<evidence type="ECO:0000259" key="5">
    <source>
        <dbReference type="Pfam" id="PF09084"/>
    </source>
</evidence>
<evidence type="ECO:0000256" key="1">
    <source>
        <dbReference type="ARBA" id="ARBA00004418"/>
    </source>
</evidence>